<organism evidence="2 3">
    <name type="scientific">Nocardiopsis gilva YIM 90087</name>
    <dbReference type="NCBI Taxonomy" id="1235441"/>
    <lineage>
        <taxon>Bacteria</taxon>
        <taxon>Bacillati</taxon>
        <taxon>Actinomycetota</taxon>
        <taxon>Actinomycetes</taxon>
        <taxon>Streptosporangiales</taxon>
        <taxon>Nocardiopsidaceae</taxon>
        <taxon>Nocardiopsis</taxon>
    </lineage>
</organism>
<dbReference type="AlphaFoldDB" id="A0A223S126"/>
<dbReference type="PANTHER" id="PTHR43031">
    <property type="entry name" value="FAD-DEPENDENT OXIDOREDUCTASE"/>
    <property type="match status" value="1"/>
</dbReference>
<dbReference type="EMBL" id="CP022753">
    <property type="protein sequence ID" value="ASU81814.1"/>
    <property type="molecule type" value="Genomic_DNA"/>
</dbReference>
<feature type="domain" description="Rhodanese" evidence="1">
    <location>
        <begin position="14"/>
        <end position="101"/>
    </location>
</feature>
<evidence type="ECO:0000259" key="1">
    <source>
        <dbReference type="PROSITE" id="PS50206"/>
    </source>
</evidence>
<reference evidence="2 3" key="1">
    <citation type="submission" date="2017-08" db="EMBL/GenBank/DDBJ databases">
        <title>The complete genome sequence of Nocardiopsis gilva YIM 90087.</title>
        <authorList>
            <person name="Yin M."/>
            <person name="Tang S."/>
        </authorList>
    </citation>
    <scope>NUCLEOTIDE SEQUENCE [LARGE SCALE GENOMIC DNA]</scope>
    <source>
        <strain evidence="2 3">YIM 90087</strain>
    </source>
</reference>
<name>A0A223S126_9ACTN</name>
<dbReference type="OrthoDB" id="9800872at2"/>
<dbReference type="KEGG" id="ngv:CDO52_02550"/>
<dbReference type="InterPro" id="IPR001763">
    <property type="entry name" value="Rhodanese-like_dom"/>
</dbReference>
<dbReference type="Pfam" id="PF00581">
    <property type="entry name" value="Rhodanese"/>
    <property type="match status" value="1"/>
</dbReference>
<accession>A0A223S126</accession>
<dbReference type="RefSeq" id="WP_026126436.1">
    <property type="nucleotide sequence ID" value="NZ_ANBG01000445.1"/>
</dbReference>
<dbReference type="InterPro" id="IPR036873">
    <property type="entry name" value="Rhodanese-like_dom_sf"/>
</dbReference>
<keyword evidence="3" id="KW-1185">Reference proteome</keyword>
<dbReference type="Proteomes" id="UP000215005">
    <property type="component" value="Chromosome"/>
</dbReference>
<dbReference type="InterPro" id="IPR050229">
    <property type="entry name" value="GlpE_sulfurtransferase"/>
</dbReference>
<proteinExistence type="predicted"/>
<evidence type="ECO:0000313" key="3">
    <source>
        <dbReference type="Proteomes" id="UP000215005"/>
    </source>
</evidence>
<dbReference type="SUPFAM" id="SSF52821">
    <property type="entry name" value="Rhodanese/Cell cycle control phosphatase"/>
    <property type="match status" value="1"/>
</dbReference>
<dbReference type="CDD" id="cd00158">
    <property type="entry name" value="RHOD"/>
    <property type="match status" value="1"/>
</dbReference>
<dbReference type="PROSITE" id="PS50206">
    <property type="entry name" value="RHODANESE_3"/>
    <property type="match status" value="1"/>
</dbReference>
<evidence type="ECO:0000313" key="2">
    <source>
        <dbReference type="EMBL" id="ASU81814.1"/>
    </source>
</evidence>
<dbReference type="Gene3D" id="3.40.250.10">
    <property type="entry name" value="Rhodanese-like domain"/>
    <property type="match status" value="1"/>
</dbReference>
<dbReference type="PANTHER" id="PTHR43031:SF1">
    <property type="entry name" value="PYRIDINE NUCLEOTIDE-DISULPHIDE OXIDOREDUCTASE"/>
    <property type="match status" value="1"/>
</dbReference>
<sequence length="110" mass="11663">MFETNVPVVAVGSVPDDSYVLDVRESDEWSAGHAPQAVHIPLGELAQRAGEVPQDRQVYVVCRVGGRSAQAVRALNEAGWQAANVAGGMQAWALARRPMVSEGGAEPQVI</sequence>
<protein>
    <submittedName>
        <fullName evidence="2">Rhodanese-like domain-containing protein</fullName>
    </submittedName>
</protein>
<dbReference type="SMART" id="SM00450">
    <property type="entry name" value="RHOD"/>
    <property type="match status" value="1"/>
</dbReference>
<gene>
    <name evidence="2" type="ORF">CDO52_02550</name>
</gene>